<feature type="chain" id="PRO_5035329322" description="Carbohydrate binding domain-containing protein" evidence="1">
    <location>
        <begin position="24"/>
        <end position="314"/>
    </location>
</feature>
<dbReference type="EMBL" id="AJWJ01000038">
    <property type="protein sequence ID" value="KAF2077122.1"/>
    <property type="molecule type" value="Genomic_DNA"/>
</dbReference>
<feature type="signal peptide" evidence="1">
    <location>
        <begin position="1"/>
        <end position="23"/>
    </location>
</feature>
<dbReference type="PANTHER" id="PTHR35885">
    <property type="entry name" value="CARBOHYDRATE BINDING DOMAIN-CONTAINING PROTEIN-RELATED"/>
    <property type="match status" value="1"/>
</dbReference>
<dbReference type="AlphaFoldDB" id="A0A8J4Q1R3"/>
<proteinExistence type="predicted"/>
<dbReference type="PANTHER" id="PTHR35885:SF2">
    <property type="match status" value="1"/>
</dbReference>
<dbReference type="Proteomes" id="UP000695562">
    <property type="component" value="Unassembled WGS sequence"/>
</dbReference>
<evidence type="ECO:0000256" key="1">
    <source>
        <dbReference type="SAM" id="SignalP"/>
    </source>
</evidence>
<evidence type="ECO:0000313" key="3">
    <source>
        <dbReference type="Proteomes" id="UP000695562"/>
    </source>
</evidence>
<comment type="caution">
    <text evidence="2">The sequence shown here is derived from an EMBL/GenBank/DDBJ whole genome shotgun (WGS) entry which is preliminary data.</text>
</comment>
<evidence type="ECO:0000313" key="2">
    <source>
        <dbReference type="EMBL" id="KAF2077122.1"/>
    </source>
</evidence>
<evidence type="ECO:0008006" key="4">
    <source>
        <dbReference type="Google" id="ProtNLM"/>
    </source>
</evidence>
<reference evidence="2" key="1">
    <citation type="submission" date="2020-01" db="EMBL/GenBank/DDBJ databases">
        <title>Development of genomics and gene disruption for Polysphondylium violaceum indicates a role for the polyketide synthase stlB in stalk morphogenesis.</title>
        <authorList>
            <person name="Narita B."/>
            <person name="Kawabe Y."/>
            <person name="Kin K."/>
            <person name="Saito T."/>
            <person name="Gibbs R."/>
            <person name="Kuspa A."/>
            <person name="Muzny D."/>
            <person name="Queller D."/>
            <person name="Richards S."/>
            <person name="Strassman J."/>
            <person name="Sucgang R."/>
            <person name="Worley K."/>
            <person name="Schaap P."/>
        </authorList>
    </citation>
    <scope>NUCLEOTIDE SEQUENCE</scope>
    <source>
        <strain evidence="2">QSvi11</strain>
    </source>
</reference>
<gene>
    <name evidence="2" type="ORF">CYY_001569</name>
</gene>
<protein>
    <recommendedName>
        <fullName evidence="4">Carbohydrate binding domain-containing protein</fullName>
    </recommendedName>
</protein>
<accession>A0A8J4Q1R3</accession>
<name>A0A8J4Q1R3_9MYCE</name>
<sequence>MNKSLISFALLLCVISFTPFAHAASYGVIISNSNNNTINIGLIDYSNPSQTYPPSLTVSGLQYNSLGYYQAAAYNYAKKLLTFVATDTATGSTYLYVVDCNKWKVLSSLNIQAGDGSGFRGLAVDSSTDTPYNTWLTYQSGDTLSVSQLDVFTLKAKTIETFPGAFYTSAIGGTRDYSLTFSNSSGLFVKQYSRYGDLTVEQQVGFSINVTPKGPVNMVDTINDMFSSVIITNNDGSTYCAIAGLNWQQAQFTVTNMVSHTNFFPTANIGDLHNFKLFYSIGFIGSQYYVYTYNAVEYKLLSVVPISTPILAAF</sequence>
<keyword evidence="1" id="KW-0732">Signal</keyword>
<keyword evidence="3" id="KW-1185">Reference proteome</keyword>
<organism evidence="2 3">
    <name type="scientific">Polysphondylium violaceum</name>
    <dbReference type="NCBI Taxonomy" id="133409"/>
    <lineage>
        <taxon>Eukaryota</taxon>
        <taxon>Amoebozoa</taxon>
        <taxon>Evosea</taxon>
        <taxon>Eumycetozoa</taxon>
        <taxon>Dictyostelia</taxon>
        <taxon>Dictyosteliales</taxon>
        <taxon>Dictyosteliaceae</taxon>
        <taxon>Polysphondylium</taxon>
    </lineage>
</organism>